<dbReference type="GO" id="GO:0003677">
    <property type="term" value="F:DNA binding"/>
    <property type="evidence" value="ECO:0007669"/>
    <property type="project" value="InterPro"/>
</dbReference>
<evidence type="ECO:0000313" key="3">
    <source>
        <dbReference type="EMBL" id="KAJ8026956.1"/>
    </source>
</evidence>
<evidence type="ECO:0000313" key="4">
    <source>
        <dbReference type="Proteomes" id="UP001152320"/>
    </source>
</evidence>
<dbReference type="OrthoDB" id="6755924at2759"/>
<dbReference type="PANTHER" id="PTHR35617:SF3">
    <property type="entry name" value="CORE-BINDING (CB) DOMAIN-CONTAINING PROTEIN"/>
    <property type="match status" value="1"/>
</dbReference>
<evidence type="ECO:0000259" key="2">
    <source>
        <dbReference type="PROSITE" id="PS51898"/>
    </source>
</evidence>
<dbReference type="InterPro" id="IPR013762">
    <property type="entry name" value="Integrase-like_cat_sf"/>
</dbReference>
<dbReference type="InterPro" id="IPR002104">
    <property type="entry name" value="Integrase_catalytic"/>
</dbReference>
<sequence length="286" mass="33221">MILALISAQRVQALSFLHMDHMKMGTNLVTFQFHDLLKQNKPENLSPTLLIRGYPPDRRLCAVKYLRHYVEETSTIRGAERYLLTSYKKPFKRVTAQTVSRWLKEVMKALGINTDVYKAHSTRAAATSAASTSAVSIQDIMAQARRSNERTFRTYYNKPVTPTKDLSRSSALYIMYIHGRPQKKIQGGAKFFSRANFFHGKYFTPRKEFRCFFFHTVLTKAWPRICQGGGAKPIDRLSALRATMGWRGAQENFGPKCFPDRWKWHFQGLFTAYKKGKHKQYRKYKL</sequence>
<comment type="caution">
    <text evidence="3">The sequence shown here is derived from an EMBL/GenBank/DDBJ whole genome shotgun (WGS) entry which is preliminary data.</text>
</comment>
<organism evidence="3 4">
    <name type="scientific">Holothuria leucospilota</name>
    <name type="common">Black long sea cucumber</name>
    <name type="synonym">Mertensiothuria leucospilota</name>
    <dbReference type="NCBI Taxonomy" id="206669"/>
    <lineage>
        <taxon>Eukaryota</taxon>
        <taxon>Metazoa</taxon>
        <taxon>Echinodermata</taxon>
        <taxon>Eleutherozoa</taxon>
        <taxon>Echinozoa</taxon>
        <taxon>Holothuroidea</taxon>
        <taxon>Aspidochirotacea</taxon>
        <taxon>Aspidochirotida</taxon>
        <taxon>Holothuriidae</taxon>
        <taxon>Holothuria</taxon>
    </lineage>
</organism>
<dbReference type="Proteomes" id="UP001152320">
    <property type="component" value="Chromosome 16"/>
</dbReference>
<keyword evidence="1" id="KW-0233">DNA recombination</keyword>
<dbReference type="AlphaFoldDB" id="A0A9Q0YUE7"/>
<keyword evidence="4" id="KW-1185">Reference proteome</keyword>
<name>A0A9Q0YUE7_HOLLE</name>
<dbReference type="GO" id="GO:0006310">
    <property type="term" value="P:DNA recombination"/>
    <property type="evidence" value="ECO:0007669"/>
    <property type="project" value="UniProtKB-KW"/>
</dbReference>
<feature type="domain" description="Tyr recombinase" evidence="2">
    <location>
        <begin position="1"/>
        <end position="172"/>
    </location>
</feature>
<evidence type="ECO:0000256" key="1">
    <source>
        <dbReference type="ARBA" id="ARBA00023172"/>
    </source>
</evidence>
<proteinExistence type="predicted"/>
<accession>A0A9Q0YUE7</accession>
<dbReference type="PROSITE" id="PS51898">
    <property type="entry name" value="TYR_RECOMBINASE"/>
    <property type="match status" value="1"/>
</dbReference>
<dbReference type="SUPFAM" id="SSF56349">
    <property type="entry name" value="DNA breaking-rejoining enzymes"/>
    <property type="match status" value="1"/>
</dbReference>
<protein>
    <recommendedName>
        <fullName evidence="2">Tyr recombinase domain-containing protein</fullName>
    </recommendedName>
</protein>
<dbReference type="GO" id="GO:0015074">
    <property type="term" value="P:DNA integration"/>
    <property type="evidence" value="ECO:0007669"/>
    <property type="project" value="InterPro"/>
</dbReference>
<dbReference type="Gene3D" id="1.10.443.10">
    <property type="entry name" value="Intergrase catalytic core"/>
    <property type="match status" value="1"/>
</dbReference>
<gene>
    <name evidence="3" type="ORF">HOLleu_31935</name>
</gene>
<reference evidence="3" key="1">
    <citation type="submission" date="2021-10" db="EMBL/GenBank/DDBJ databases">
        <title>Tropical sea cucumber genome reveals ecological adaptation and Cuvierian tubules defense mechanism.</title>
        <authorList>
            <person name="Chen T."/>
        </authorList>
    </citation>
    <scope>NUCLEOTIDE SEQUENCE</scope>
    <source>
        <strain evidence="3">Nanhai2018</strain>
        <tissue evidence="3">Muscle</tissue>
    </source>
</reference>
<dbReference type="EMBL" id="JAIZAY010000016">
    <property type="protein sequence ID" value="KAJ8026956.1"/>
    <property type="molecule type" value="Genomic_DNA"/>
</dbReference>
<dbReference type="PANTHER" id="PTHR35617">
    <property type="entry name" value="PHAGE_INTEGRASE DOMAIN-CONTAINING PROTEIN"/>
    <property type="match status" value="1"/>
</dbReference>
<dbReference type="InterPro" id="IPR011010">
    <property type="entry name" value="DNA_brk_join_enz"/>
</dbReference>